<comment type="caution">
    <text evidence="3">The sequence shown here is derived from an EMBL/GenBank/DDBJ whole genome shotgun (WGS) entry which is preliminary data.</text>
</comment>
<proteinExistence type="predicted"/>
<keyword evidence="1" id="KW-0472">Membrane</keyword>
<evidence type="ECO:0000313" key="3">
    <source>
        <dbReference type="EMBL" id="MBB6564288.1"/>
    </source>
</evidence>
<dbReference type="InterPro" id="IPR002881">
    <property type="entry name" value="DUF58"/>
</dbReference>
<evidence type="ECO:0000256" key="1">
    <source>
        <dbReference type="SAM" id="Phobius"/>
    </source>
</evidence>
<dbReference type="RefSeq" id="WP_184866171.1">
    <property type="nucleotide sequence ID" value="NZ_JACHLK010000035.1"/>
</dbReference>
<dbReference type="Proteomes" id="UP000575083">
    <property type="component" value="Unassembled WGS sequence"/>
</dbReference>
<sequence>MERLLTRSRVLIAFCGTLLLAALNRRDPMVYGMFLFLTTLTVLGFVLPWLSLRGMAVRLGANGTTEVEEGAACDLGIVVERSVRWPAFMVDLETEWEWAGHRMVLRQTVPVIRKGTAPVVGRLARFGCRGHYRLVAVRLASGFPLGLLQARHSMPQQHTGIAVHVLPRPQAVHWPQPWSVSPDASGTLATRHTGQSFELGLLREYQQGESVGRVNWRASARVGDLVIQHFQQMGALALRLVVLAPGSPALGDLRSAGEQAIRLAAGVCDAALAQGAKVFVYPAADGEAMDQPPVQDAALLRQALASALPSSPVQLRGACARLAGDARAGEQVALVVPGDLAVADLQAALAELVRLPCTVVVCIAVGRAGAATHRANAGQLRALAEQAGVATVLGEAS</sequence>
<keyword evidence="1" id="KW-0812">Transmembrane</keyword>
<reference evidence="3 4" key="1">
    <citation type="submission" date="2020-08" db="EMBL/GenBank/DDBJ databases">
        <title>Functional genomics of gut bacteria from endangered species of beetles.</title>
        <authorList>
            <person name="Carlos-Shanley C."/>
        </authorList>
    </citation>
    <scope>NUCLEOTIDE SEQUENCE [LARGE SCALE GENOMIC DNA]</scope>
    <source>
        <strain evidence="3 4">S00198</strain>
    </source>
</reference>
<evidence type="ECO:0000259" key="2">
    <source>
        <dbReference type="Pfam" id="PF01882"/>
    </source>
</evidence>
<dbReference type="PANTHER" id="PTHR34351">
    <property type="entry name" value="SLR1927 PROTEIN-RELATED"/>
    <property type="match status" value="1"/>
</dbReference>
<keyword evidence="1" id="KW-1133">Transmembrane helix</keyword>
<dbReference type="PANTHER" id="PTHR34351:SF1">
    <property type="entry name" value="SLR1927 PROTEIN"/>
    <property type="match status" value="1"/>
</dbReference>
<accession>A0A7X0PLS8</accession>
<dbReference type="AlphaFoldDB" id="A0A7X0PLS8"/>
<evidence type="ECO:0000313" key="4">
    <source>
        <dbReference type="Proteomes" id="UP000575083"/>
    </source>
</evidence>
<name>A0A7X0PLS8_9BURK</name>
<feature type="transmembrane region" description="Helical" evidence="1">
    <location>
        <begin position="34"/>
        <end position="52"/>
    </location>
</feature>
<gene>
    <name evidence="3" type="ORF">HNP48_007015</name>
</gene>
<feature type="domain" description="DUF58" evidence="2">
    <location>
        <begin position="203"/>
        <end position="350"/>
    </location>
</feature>
<dbReference type="Pfam" id="PF01882">
    <property type="entry name" value="DUF58"/>
    <property type="match status" value="1"/>
</dbReference>
<dbReference type="EMBL" id="JACHLK010000035">
    <property type="protein sequence ID" value="MBB6564288.1"/>
    <property type="molecule type" value="Genomic_DNA"/>
</dbReference>
<organism evidence="3 4">
    <name type="scientific">Acidovorax soli</name>
    <dbReference type="NCBI Taxonomy" id="592050"/>
    <lineage>
        <taxon>Bacteria</taxon>
        <taxon>Pseudomonadati</taxon>
        <taxon>Pseudomonadota</taxon>
        <taxon>Betaproteobacteria</taxon>
        <taxon>Burkholderiales</taxon>
        <taxon>Comamonadaceae</taxon>
        <taxon>Acidovorax</taxon>
    </lineage>
</organism>
<protein>
    <submittedName>
        <fullName evidence="3">Uncharacterized protein (DUF58 family)</fullName>
    </submittedName>
</protein>
<keyword evidence="4" id="KW-1185">Reference proteome</keyword>